<dbReference type="InterPro" id="IPR011032">
    <property type="entry name" value="GroES-like_sf"/>
</dbReference>
<gene>
    <name evidence="14" type="primary">ETR1</name>
    <name evidence="14" type="ORF">GGH94_002685</name>
</gene>
<dbReference type="Gene3D" id="3.40.50.720">
    <property type="entry name" value="NAD(P)-binding Rossmann-like Domain"/>
    <property type="match status" value="1"/>
</dbReference>
<proteinExistence type="inferred from homology"/>
<accession>A0A9W8ISI0</accession>
<protein>
    <recommendedName>
        <fullName evidence="11">enoyl-[acyl-carrier-protein] reductase</fullName>
        <ecNumber evidence="11">1.3.1.104</ecNumber>
    </recommendedName>
</protein>
<keyword evidence="15" id="KW-1185">Reference proteome</keyword>
<dbReference type="SUPFAM" id="SSF51735">
    <property type="entry name" value="NAD(P)-binding Rossmann-fold domains"/>
    <property type="match status" value="1"/>
</dbReference>
<dbReference type="SMART" id="SM00829">
    <property type="entry name" value="PKS_ER"/>
    <property type="match status" value="1"/>
</dbReference>
<dbReference type="InterPro" id="IPR013154">
    <property type="entry name" value="ADH-like_N"/>
</dbReference>
<evidence type="ECO:0000256" key="7">
    <source>
        <dbReference type="ARBA" id="ARBA00023002"/>
    </source>
</evidence>
<keyword evidence="9" id="KW-0496">Mitochondrion</keyword>
<dbReference type="SUPFAM" id="SSF50129">
    <property type="entry name" value="GroES-like"/>
    <property type="match status" value="1"/>
</dbReference>
<evidence type="ECO:0000256" key="10">
    <source>
        <dbReference type="ARBA" id="ARBA00023160"/>
    </source>
</evidence>
<dbReference type="PANTHER" id="PTHR43981">
    <property type="entry name" value="ENOYL-[ACYL-CARRIER-PROTEIN] REDUCTASE, MITOCHONDRIAL"/>
    <property type="match status" value="1"/>
</dbReference>
<dbReference type="Gene3D" id="3.90.180.10">
    <property type="entry name" value="Medium-chain alcohol dehydrogenases, catalytic domain"/>
    <property type="match status" value="1"/>
</dbReference>
<comment type="caution">
    <text evidence="14">The sequence shown here is derived from an EMBL/GenBank/DDBJ whole genome shotgun (WGS) entry which is preliminary data.</text>
</comment>
<evidence type="ECO:0000256" key="8">
    <source>
        <dbReference type="ARBA" id="ARBA00023098"/>
    </source>
</evidence>
<keyword evidence="5" id="KW-0521">NADP</keyword>
<evidence type="ECO:0000256" key="2">
    <source>
        <dbReference type="ARBA" id="ARBA00010371"/>
    </source>
</evidence>
<evidence type="ECO:0000256" key="1">
    <source>
        <dbReference type="ARBA" id="ARBA00004173"/>
    </source>
</evidence>
<dbReference type="EC" id="1.3.1.104" evidence="11"/>
<keyword evidence="7 14" id="KW-0560">Oxidoreductase</keyword>
<sequence>MRVLFSFRIPLVQFRRSLWAQAAVYSETGDAASVLRVVRRQLPELNQDSVVVKMLAAPVNPSDLNQIEGTYPVKGHFSEAILEGERVAVGGNEGVGVVTAIGSGVCDLRVGDWVVPRRAGEFGTWCTHTVVGREQVLGVPLEWRQGVDALTVGSMKVNPSTAYRLLRDFGHLGPGDWVIQNGANSGVGRAVIQMARALGVRTINVVRDRSPEEYGSLVRELRLLGADVVVRDTELGSESFRAQVRALGAVKLGLNCVGGRMALSMTKHLSAGATLASYGGMSRQPVVMPTSLLLFKDIAARGFWMNRWYERCEGEERDSMWRGILEMAKEGRFVTQPMRISAWADVSLDEAQALVRTAVAWGAKHAFVFP</sequence>
<evidence type="ECO:0000259" key="13">
    <source>
        <dbReference type="SMART" id="SM00829"/>
    </source>
</evidence>
<dbReference type="AlphaFoldDB" id="A0A9W8ISI0"/>
<keyword evidence="8" id="KW-0443">Lipid metabolism</keyword>
<keyword evidence="10" id="KW-0275">Fatty acid biosynthesis</keyword>
<dbReference type="GO" id="GO:0006633">
    <property type="term" value="P:fatty acid biosynthetic process"/>
    <property type="evidence" value="ECO:0007669"/>
    <property type="project" value="UniProtKB-KW"/>
</dbReference>
<keyword evidence="4" id="KW-0276">Fatty acid metabolism</keyword>
<dbReference type="InterPro" id="IPR051034">
    <property type="entry name" value="Mito_Enoyl-ACP_Reductase"/>
</dbReference>
<dbReference type="Pfam" id="PF08240">
    <property type="entry name" value="ADH_N"/>
    <property type="match status" value="1"/>
</dbReference>
<organism evidence="14 15">
    <name type="scientific">Coemansia aciculifera</name>
    <dbReference type="NCBI Taxonomy" id="417176"/>
    <lineage>
        <taxon>Eukaryota</taxon>
        <taxon>Fungi</taxon>
        <taxon>Fungi incertae sedis</taxon>
        <taxon>Zoopagomycota</taxon>
        <taxon>Kickxellomycotina</taxon>
        <taxon>Kickxellomycetes</taxon>
        <taxon>Kickxellales</taxon>
        <taxon>Kickxellaceae</taxon>
        <taxon>Coemansia</taxon>
    </lineage>
</organism>
<dbReference type="Pfam" id="PF00107">
    <property type="entry name" value="ADH_zinc_N"/>
    <property type="match status" value="1"/>
</dbReference>
<feature type="domain" description="Enoyl reductase (ER)" evidence="13">
    <location>
        <begin position="29"/>
        <end position="369"/>
    </location>
</feature>
<keyword evidence="3" id="KW-0444">Lipid biosynthesis</keyword>
<evidence type="ECO:0000313" key="14">
    <source>
        <dbReference type="EMBL" id="KAJ2864795.1"/>
    </source>
</evidence>
<evidence type="ECO:0000313" key="15">
    <source>
        <dbReference type="Proteomes" id="UP001140074"/>
    </source>
</evidence>
<dbReference type="GO" id="GO:0005739">
    <property type="term" value="C:mitochondrion"/>
    <property type="evidence" value="ECO:0007669"/>
    <property type="project" value="UniProtKB-SubCell"/>
</dbReference>
<evidence type="ECO:0000256" key="5">
    <source>
        <dbReference type="ARBA" id="ARBA00022857"/>
    </source>
</evidence>
<comment type="catalytic activity">
    <reaction evidence="12">
        <text>a 2,3-saturated acyl-[ACP] + NADP(+) = a (2E)-enoyl-[ACP] + NADPH + H(+)</text>
        <dbReference type="Rhea" id="RHEA:22564"/>
        <dbReference type="Rhea" id="RHEA-COMP:9925"/>
        <dbReference type="Rhea" id="RHEA-COMP:9926"/>
        <dbReference type="ChEBI" id="CHEBI:15378"/>
        <dbReference type="ChEBI" id="CHEBI:57783"/>
        <dbReference type="ChEBI" id="CHEBI:58349"/>
        <dbReference type="ChEBI" id="CHEBI:78784"/>
        <dbReference type="ChEBI" id="CHEBI:78785"/>
        <dbReference type="EC" id="1.3.1.104"/>
    </reaction>
</comment>
<evidence type="ECO:0000256" key="6">
    <source>
        <dbReference type="ARBA" id="ARBA00022946"/>
    </source>
</evidence>
<dbReference type="PANTHER" id="PTHR43981:SF2">
    <property type="entry name" value="ENOYL-[ACYL-CARRIER-PROTEIN] REDUCTASE, MITOCHONDRIAL"/>
    <property type="match status" value="1"/>
</dbReference>
<evidence type="ECO:0000256" key="9">
    <source>
        <dbReference type="ARBA" id="ARBA00023128"/>
    </source>
</evidence>
<dbReference type="FunFam" id="3.40.50.720:FF:000112">
    <property type="entry name" value="Enoyl-[acyl-carrier-protein] reductase 1, mitochondrial"/>
    <property type="match status" value="1"/>
</dbReference>
<reference evidence="14" key="1">
    <citation type="submission" date="2022-07" db="EMBL/GenBank/DDBJ databases">
        <title>Phylogenomic reconstructions and comparative analyses of Kickxellomycotina fungi.</title>
        <authorList>
            <person name="Reynolds N.K."/>
            <person name="Stajich J.E."/>
            <person name="Barry K."/>
            <person name="Grigoriev I.V."/>
            <person name="Crous P."/>
            <person name="Smith M.E."/>
        </authorList>
    </citation>
    <scope>NUCLEOTIDE SEQUENCE</scope>
    <source>
        <strain evidence="14">RSA 476</strain>
    </source>
</reference>
<dbReference type="GO" id="GO:0141148">
    <property type="term" value="F:enoyl-[acyl-carrier-protein] reductase (NADPH) activity"/>
    <property type="evidence" value="ECO:0007669"/>
    <property type="project" value="UniProtKB-EC"/>
</dbReference>
<dbReference type="EMBL" id="JANBUY010000077">
    <property type="protein sequence ID" value="KAJ2864795.1"/>
    <property type="molecule type" value="Genomic_DNA"/>
</dbReference>
<comment type="subcellular location">
    <subcellularLocation>
        <location evidence="1">Mitochondrion</location>
    </subcellularLocation>
</comment>
<evidence type="ECO:0000256" key="3">
    <source>
        <dbReference type="ARBA" id="ARBA00022516"/>
    </source>
</evidence>
<evidence type="ECO:0000256" key="4">
    <source>
        <dbReference type="ARBA" id="ARBA00022832"/>
    </source>
</evidence>
<keyword evidence="6" id="KW-0809">Transit peptide</keyword>
<dbReference type="InterPro" id="IPR036291">
    <property type="entry name" value="NAD(P)-bd_dom_sf"/>
</dbReference>
<name>A0A9W8ISI0_9FUNG</name>
<evidence type="ECO:0000256" key="12">
    <source>
        <dbReference type="ARBA" id="ARBA00048843"/>
    </source>
</evidence>
<dbReference type="InterPro" id="IPR013149">
    <property type="entry name" value="ADH-like_C"/>
</dbReference>
<dbReference type="CDD" id="cd08290">
    <property type="entry name" value="ETR"/>
    <property type="match status" value="1"/>
</dbReference>
<dbReference type="Proteomes" id="UP001140074">
    <property type="component" value="Unassembled WGS sequence"/>
</dbReference>
<evidence type="ECO:0000256" key="11">
    <source>
        <dbReference type="ARBA" id="ARBA00038963"/>
    </source>
</evidence>
<comment type="similarity">
    <text evidence="2">Belongs to the zinc-containing alcohol dehydrogenase family. Quinone oxidoreductase subfamily.</text>
</comment>
<dbReference type="InterPro" id="IPR020843">
    <property type="entry name" value="ER"/>
</dbReference>